<dbReference type="InterPro" id="IPR007051">
    <property type="entry name" value="CHORD_dom"/>
</dbReference>
<dbReference type="PANTHER" id="PTHR46983:SF3">
    <property type="entry name" value="CHPADIPLOID STATE MAINTENANCE PROTEIN CHPA"/>
    <property type="match status" value="1"/>
</dbReference>
<dbReference type="AlphaFoldDB" id="A0A3P7NMF9"/>
<dbReference type="Gene3D" id="2.60.40.790">
    <property type="match status" value="1"/>
</dbReference>
<accession>A0A3P7NMF9</accession>
<keyword evidence="1" id="KW-0479">Metal-binding</keyword>
<evidence type="ECO:0000256" key="2">
    <source>
        <dbReference type="ARBA" id="ARBA00022737"/>
    </source>
</evidence>
<proteinExistence type="predicted"/>
<gene>
    <name evidence="5" type="ORF">DILT_LOCUS6320</name>
</gene>
<name>A0A3P7NMF9_DIBLA</name>
<dbReference type="PROSITE" id="PS51401">
    <property type="entry name" value="CHORD"/>
    <property type="match status" value="1"/>
</dbReference>
<dbReference type="PANTHER" id="PTHR46983">
    <property type="entry name" value="CYSTEINE AND HISTIDINE-RICH DOMAIN-CONTAINING PROTEIN 1"/>
    <property type="match status" value="1"/>
</dbReference>
<organism evidence="5 6">
    <name type="scientific">Dibothriocephalus latus</name>
    <name type="common">Fish tapeworm</name>
    <name type="synonym">Diphyllobothrium latum</name>
    <dbReference type="NCBI Taxonomy" id="60516"/>
    <lineage>
        <taxon>Eukaryota</taxon>
        <taxon>Metazoa</taxon>
        <taxon>Spiralia</taxon>
        <taxon>Lophotrochozoa</taxon>
        <taxon>Platyhelminthes</taxon>
        <taxon>Cestoda</taxon>
        <taxon>Eucestoda</taxon>
        <taxon>Diphyllobothriidea</taxon>
        <taxon>Diphyllobothriidae</taxon>
        <taxon>Dibothriocephalus</taxon>
    </lineage>
</organism>
<keyword evidence="3" id="KW-0862">Zinc</keyword>
<sequence>MKFWSCCQRKTTEFDSFLEQEGCTSGRHNWTKENTLPETVKVNCNGVLLTVFFVYDAGKAQYDRSFNLQGIVDPSGSRVNLTATKMEIVLKKAEARAWSALETHPPAKPDEEKEKVES</sequence>
<dbReference type="InterPro" id="IPR039790">
    <property type="entry name" value="CHRD1"/>
</dbReference>
<dbReference type="InterPro" id="IPR008978">
    <property type="entry name" value="HSP20-like_chaperone"/>
</dbReference>
<dbReference type="OrthoDB" id="10261079at2759"/>
<evidence type="ECO:0000313" key="6">
    <source>
        <dbReference type="Proteomes" id="UP000281553"/>
    </source>
</evidence>
<dbReference type="Proteomes" id="UP000281553">
    <property type="component" value="Unassembled WGS sequence"/>
</dbReference>
<keyword evidence="6" id="KW-1185">Reference proteome</keyword>
<keyword evidence="2" id="KW-0677">Repeat</keyword>
<dbReference type="Gene3D" id="4.10.1130.20">
    <property type="match status" value="1"/>
</dbReference>
<dbReference type="GO" id="GO:0046872">
    <property type="term" value="F:metal ion binding"/>
    <property type="evidence" value="ECO:0007669"/>
    <property type="project" value="UniProtKB-KW"/>
</dbReference>
<dbReference type="SUPFAM" id="SSF49764">
    <property type="entry name" value="HSP20-like chaperones"/>
    <property type="match status" value="1"/>
</dbReference>
<dbReference type="EMBL" id="UYRU01049260">
    <property type="protein sequence ID" value="VDN10489.1"/>
    <property type="molecule type" value="Genomic_DNA"/>
</dbReference>
<evidence type="ECO:0000313" key="5">
    <source>
        <dbReference type="EMBL" id="VDN10489.1"/>
    </source>
</evidence>
<evidence type="ECO:0000259" key="4">
    <source>
        <dbReference type="PROSITE" id="PS51401"/>
    </source>
</evidence>
<feature type="domain" description="CHORD" evidence="4">
    <location>
        <begin position="1"/>
        <end position="28"/>
    </location>
</feature>
<dbReference type="Pfam" id="PF04968">
    <property type="entry name" value="CHORD"/>
    <property type="match status" value="1"/>
</dbReference>
<evidence type="ECO:0000256" key="3">
    <source>
        <dbReference type="ARBA" id="ARBA00022833"/>
    </source>
</evidence>
<reference evidence="5 6" key="1">
    <citation type="submission" date="2018-11" db="EMBL/GenBank/DDBJ databases">
        <authorList>
            <consortium name="Pathogen Informatics"/>
        </authorList>
    </citation>
    <scope>NUCLEOTIDE SEQUENCE [LARGE SCALE GENOMIC DNA]</scope>
</reference>
<protein>
    <recommendedName>
        <fullName evidence="4">CHORD domain-containing protein</fullName>
    </recommendedName>
</protein>
<evidence type="ECO:0000256" key="1">
    <source>
        <dbReference type="ARBA" id="ARBA00022723"/>
    </source>
</evidence>